<reference evidence="1" key="1">
    <citation type="journal article" date="2015" name="Nature">
        <title>Complex archaea that bridge the gap between prokaryotes and eukaryotes.</title>
        <authorList>
            <person name="Spang A."/>
            <person name="Saw J.H."/>
            <person name="Jorgensen S.L."/>
            <person name="Zaremba-Niedzwiedzka K."/>
            <person name="Martijn J."/>
            <person name="Lind A.E."/>
            <person name="van Eijk R."/>
            <person name="Schleper C."/>
            <person name="Guy L."/>
            <person name="Ettema T.J."/>
        </authorList>
    </citation>
    <scope>NUCLEOTIDE SEQUENCE</scope>
</reference>
<dbReference type="SUPFAM" id="SSF48295">
    <property type="entry name" value="TrpR-like"/>
    <property type="match status" value="1"/>
</dbReference>
<sequence length="43" mass="5040">MGKIHKQYSPTFKAKIALEAIREEETIVELASRYQVHPTQIKR</sequence>
<organism evidence="1">
    <name type="scientific">marine sediment metagenome</name>
    <dbReference type="NCBI Taxonomy" id="412755"/>
    <lineage>
        <taxon>unclassified sequences</taxon>
        <taxon>metagenomes</taxon>
        <taxon>ecological metagenomes</taxon>
    </lineage>
</organism>
<proteinExistence type="predicted"/>
<evidence type="ECO:0008006" key="2">
    <source>
        <dbReference type="Google" id="ProtNLM"/>
    </source>
</evidence>
<accession>A0A0F8WQL5</accession>
<gene>
    <name evidence="1" type="ORF">LCGC14_3123060</name>
</gene>
<dbReference type="GO" id="GO:0043565">
    <property type="term" value="F:sequence-specific DNA binding"/>
    <property type="evidence" value="ECO:0007669"/>
    <property type="project" value="InterPro"/>
</dbReference>
<dbReference type="AlphaFoldDB" id="A0A0F8WQL5"/>
<name>A0A0F8WQL5_9ZZZZ</name>
<dbReference type="EMBL" id="LAZR01067919">
    <property type="protein sequence ID" value="KKK50635.1"/>
    <property type="molecule type" value="Genomic_DNA"/>
</dbReference>
<comment type="caution">
    <text evidence="1">The sequence shown here is derived from an EMBL/GenBank/DDBJ whole genome shotgun (WGS) entry which is preliminary data.</text>
</comment>
<dbReference type="InterPro" id="IPR010921">
    <property type="entry name" value="Trp_repressor/repl_initiator"/>
</dbReference>
<evidence type="ECO:0000313" key="1">
    <source>
        <dbReference type="EMBL" id="KKK50635.1"/>
    </source>
</evidence>
<protein>
    <recommendedName>
        <fullName evidence="2">Transposase</fullName>
    </recommendedName>
</protein>